<keyword evidence="1" id="KW-1133">Transmembrane helix</keyword>
<reference evidence="2 3" key="1">
    <citation type="submission" date="2019-08" db="EMBL/GenBank/DDBJ databases">
        <title>Complete genome sequence of Arcobacter acticola.</title>
        <authorList>
            <person name="Miller W."/>
        </authorList>
    </citation>
    <scope>NUCLEOTIDE SEQUENCE [LARGE SCALE GENOMIC DNA]</scope>
    <source>
        <strain evidence="2 3">KCTC 52212</strain>
    </source>
</reference>
<evidence type="ECO:0000313" key="3">
    <source>
        <dbReference type="Proteomes" id="UP000503483"/>
    </source>
</evidence>
<keyword evidence="1" id="KW-0812">Transmembrane</keyword>
<dbReference type="InterPro" id="IPR007352">
    <property type="entry name" value="DUF420"/>
</dbReference>
<proteinExistence type="predicted"/>
<evidence type="ECO:0000256" key="1">
    <source>
        <dbReference type="SAM" id="Phobius"/>
    </source>
</evidence>
<feature type="transmembrane region" description="Helical" evidence="1">
    <location>
        <begin position="20"/>
        <end position="38"/>
    </location>
</feature>
<dbReference type="KEGG" id="paco:AACT_1862"/>
<feature type="transmembrane region" description="Helical" evidence="1">
    <location>
        <begin position="50"/>
        <end position="74"/>
    </location>
</feature>
<organism evidence="2 3">
    <name type="scientific">Arcobacter acticola</name>
    <dbReference type="NCBI Taxonomy" id="1849015"/>
    <lineage>
        <taxon>Bacteria</taxon>
        <taxon>Pseudomonadati</taxon>
        <taxon>Campylobacterota</taxon>
        <taxon>Epsilonproteobacteria</taxon>
        <taxon>Campylobacterales</taxon>
        <taxon>Arcobacteraceae</taxon>
        <taxon>Arcobacter</taxon>
    </lineage>
</organism>
<dbReference type="Proteomes" id="UP000503483">
    <property type="component" value="Chromosome"/>
</dbReference>
<sequence length="154" mass="17801">MFFSKGFLGTDAPLYMDIATIYFAILPFLLAFSIFYAVKKQYKKHFISQFIILSTTLYIVVLFEIGLRISGGFMEYSKYSNISFDFMLVFLIIHIFIAIAAIAGWIFLFISSYKQYKRNELDGAKHKKIGKAIFAALTITSIMGIFMYLFLFVF</sequence>
<dbReference type="AlphaFoldDB" id="A0A6M8EPL9"/>
<dbReference type="Pfam" id="PF04238">
    <property type="entry name" value="DUF420"/>
    <property type="match status" value="1"/>
</dbReference>
<gene>
    <name evidence="2" type="ORF">AACT_1862</name>
</gene>
<keyword evidence="3" id="KW-1185">Reference proteome</keyword>
<dbReference type="RefSeq" id="WP_172126570.1">
    <property type="nucleotide sequence ID" value="NZ_CP042652.1"/>
</dbReference>
<keyword evidence="1" id="KW-0472">Membrane</keyword>
<protein>
    <submittedName>
        <fullName evidence="2">DUF420 domain-containing membrane protein</fullName>
    </submittedName>
</protein>
<evidence type="ECO:0000313" key="2">
    <source>
        <dbReference type="EMBL" id="QKE29011.1"/>
    </source>
</evidence>
<feature type="transmembrane region" description="Helical" evidence="1">
    <location>
        <begin position="132"/>
        <end position="153"/>
    </location>
</feature>
<dbReference type="EMBL" id="CP042652">
    <property type="protein sequence ID" value="QKE29011.1"/>
    <property type="molecule type" value="Genomic_DNA"/>
</dbReference>
<feature type="transmembrane region" description="Helical" evidence="1">
    <location>
        <begin position="86"/>
        <end position="111"/>
    </location>
</feature>
<accession>A0A6M8EPL9</accession>
<name>A0A6M8EPL9_9BACT</name>